<keyword evidence="2" id="KW-1185">Reference proteome</keyword>
<comment type="caution">
    <text evidence="1">The sequence shown here is derived from an EMBL/GenBank/DDBJ whole genome shotgun (WGS) entry which is preliminary data.</text>
</comment>
<dbReference type="EMBL" id="LUGG01000003">
    <property type="protein sequence ID" value="OBZ76420.1"/>
    <property type="molecule type" value="Genomic_DNA"/>
</dbReference>
<organism evidence="1 2">
    <name type="scientific">Grifola frondosa</name>
    <name type="common">Maitake</name>
    <name type="synonym">Polyporus frondosus</name>
    <dbReference type="NCBI Taxonomy" id="5627"/>
    <lineage>
        <taxon>Eukaryota</taxon>
        <taxon>Fungi</taxon>
        <taxon>Dikarya</taxon>
        <taxon>Basidiomycota</taxon>
        <taxon>Agaricomycotina</taxon>
        <taxon>Agaricomycetes</taxon>
        <taxon>Polyporales</taxon>
        <taxon>Grifolaceae</taxon>
        <taxon>Grifola</taxon>
    </lineage>
</organism>
<protein>
    <submittedName>
        <fullName evidence="1">Uncharacterized protein</fullName>
    </submittedName>
</protein>
<proteinExistence type="predicted"/>
<accession>A0A1C7MHV6</accession>
<name>A0A1C7MHV6_GRIFR</name>
<evidence type="ECO:0000313" key="1">
    <source>
        <dbReference type="EMBL" id="OBZ76420.1"/>
    </source>
</evidence>
<gene>
    <name evidence="1" type="ORF">A0H81_03122</name>
</gene>
<evidence type="ECO:0000313" key="2">
    <source>
        <dbReference type="Proteomes" id="UP000092993"/>
    </source>
</evidence>
<dbReference type="AlphaFoldDB" id="A0A1C7MHV6"/>
<reference evidence="1 2" key="1">
    <citation type="submission" date="2016-03" db="EMBL/GenBank/DDBJ databases">
        <title>Whole genome sequencing of Grifola frondosa 9006-11.</title>
        <authorList>
            <person name="Min B."/>
            <person name="Park H."/>
            <person name="Kim J.-G."/>
            <person name="Cho H."/>
            <person name="Oh Y.-L."/>
            <person name="Kong W.-S."/>
            <person name="Choi I.-G."/>
        </authorList>
    </citation>
    <scope>NUCLEOTIDE SEQUENCE [LARGE SCALE GENOMIC DNA]</scope>
    <source>
        <strain evidence="1 2">9006-11</strain>
    </source>
</reference>
<dbReference type="Proteomes" id="UP000092993">
    <property type="component" value="Unassembled WGS sequence"/>
</dbReference>
<sequence>MFGSRETGTRLEPDRMFRDVSVMPDRYGMIAAEDSDAGGGVVENATALTVGVVDRIGPVLLAAISGGLTGDRA</sequence>